<evidence type="ECO:0000256" key="3">
    <source>
        <dbReference type="ARBA" id="ARBA00023082"/>
    </source>
</evidence>
<keyword evidence="2" id="KW-0805">Transcription regulation</keyword>
<dbReference type="Pfam" id="PF04542">
    <property type="entry name" value="Sigma70_r2"/>
    <property type="match status" value="1"/>
</dbReference>
<feature type="domain" description="RNA polymerase sigma-70 region 2" evidence="6">
    <location>
        <begin position="29"/>
        <end position="96"/>
    </location>
</feature>
<evidence type="ECO:0000256" key="1">
    <source>
        <dbReference type="ARBA" id="ARBA00010641"/>
    </source>
</evidence>
<dbReference type="EMBL" id="JAUSVS010000003">
    <property type="protein sequence ID" value="MDQ0464316.1"/>
    <property type="molecule type" value="Genomic_DNA"/>
</dbReference>
<evidence type="ECO:0000313" key="8">
    <source>
        <dbReference type="EMBL" id="MDQ0464316.1"/>
    </source>
</evidence>
<sequence length="187" mass="20674">MSPPEVSNAARTLLVARAQSGNRAALDELLRQHQQALFLHARTITGNRDDAFDALQDALLLIARRLGGLRDPRWFRAWAYRITTREAVRRLKGERRLQMLREDESKAVNIAPDPGDGRLDQAMALAEAQLAKLSPAAQVAMRLHYLDSLSFVEISEALELPIGTVKSRVSDGLRQLRLAMSGAADPG</sequence>
<dbReference type="Gene3D" id="1.10.10.10">
    <property type="entry name" value="Winged helix-like DNA-binding domain superfamily/Winged helix DNA-binding domain"/>
    <property type="match status" value="1"/>
</dbReference>
<dbReference type="InterPro" id="IPR013249">
    <property type="entry name" value="RNA_pol_sigma70_r4_t2"/>
</dbReference>
<evidence type="ECO:0000259" key="6">
    <source>
        <dbReference type="Pfam" id="PF04542"/>
    </source>
</evidence>
<keyword evidence="4" id="KW-0238">DNA-binding</keyword>
<dbReference type="InterPro" id="IPR007627">
    <property type="entry name" value="RNA_pol_sigma70_r2"/>
</dbReference>
<dbReference type="PANTHER" id="PTHR43133:SF8">
    <property type="entry name" value="RNA POLYMERASE SIGMA FACTOR HI_1459-RELATED"/>
    <property type="match status" value="1"/>
</dbReference>
<accession>A0ABU0IQM7</accession>
<evidence type="ECO:0000256" key="2">
    <source>
        <dbReference type="ARBA" id="ARBA00023015"/>
    </source>
</evidence>
<comment type="caution">
    <text evidence="8">The sequence shown here is derived from an EMBL/GenBank/DDBJ whole genome shotgun (WGS) entry which is preliminary data.</text>
</comment>
<evidence type="ECO:0000256" key="5">
    <source>
        <dbReference type="ARBA" id="ARBA00023163"/>
    </source>
</evidence>
<dbReference type="InterPro" id="IPR013324">
    <property type="entry name" value="RNA_pol_sigma_r3/r4-like"/>
</dbReference>
<dbReference type="SUPFAM" id="SSF88946">
    <property type="entry name" value="Sigma2 domain of RNA polymerase sigma factors"/>
    <property type="match status" value="1"/>
</dbReference>
<feature type="domain" description="RNA polymerase sigma factor 70 region 4 type 2" evidence="7">
    <location>
        <begin position="127"/>
        <end position="176"/>
    </location>
</feature>
<evidence type="ECO:0000259" key="7">
    <source>
        <dbReference type="Pfam" id="PF08281"/>
    </source>
</evidence>
<dbReference type="Gene3D" id="1.10.1740.10">
    <property type="match status" value="1"/>
</dbReference>
<dbReference type="InterPro" id="IPR039425">
    <property type="entry name" value="RNA_pol_sigma-70-like"/>
</dbReference>
<comment type="similarity">
    <text evidence="1">Belongs to the sigma-70 factor family. ECF subfamily.</text>
</comment>
<proteinExistence type="inferred from homology"/>
<keyword evidence="9" id="KW-1185">Reference proteome</keyword>
<keyword evidence="3" id="KW-0731">Sigma factor</keyword>
<dbReference type="InterPro" id="IPR014284">
    <property type="entry name" value="RNA_pol_sigma-70_dom"/>
</dbReference>
<dbReference type="InterPro" id="IPR036388">
    <property type="entry name" value="WH-like_DNA-bd_sf"/>
</dbReference>
<dbReference type="PANTHER" id="PTHR43133">
    <property type="entry name" value="RNA POLYMERASE ECF-TYPE SIGMA FACTO"/>
    <property type="match status" value="1"/>
</dbReference>
<keyword evidence="5" id="KW-0804">Transcription</keyword>
<protein>
    <submittedName>
        <fullName evidence="8">RNA polymerase sigma-70 factor (ECF subfamily)</fullName>
    </submittedName>
</protein>
<organism evidence="8 9">
    <name type="scientific">Caulobacter ginsengisoli</name>
    <dbReference type="NCBI Taxonomy" id="400775"/>
    <lineage>
        <taxon>Bacteria</taxon>
        <taxon>Pseudomonadati</taxon>
        <taxon>Pseudomonadota</taxon>
        <taxon>Alphaproteobacteria</taxon>
        <taxon>Caulobacterales</taxon>
        <taxon>Caulobacteraceae</taxon>
        <taxon>Caulobacter</taxon>
    </lineage>
</organism>
<dbReference type="SUPFAM" id="SSF88659">
    <property type="entry name" value="Sigma3 and sigma4 domains of RNA polymerase sigma factors"/>
    <property type="match status" value="1"/>
</dbReference>
<gene>
    <name evidence="8" type="ORF">QO010_002097</name>
</gene>
<dbReference type="InterPro" id="IPR013325">
    <property type="entry name" value="RNA_pol_sigma_r2"/>
</dbReference>
<name>A0ABU0IQM7_9CAUL</name>
<dbReference type="NCBIfam" id="TIGR02937">
    <property type="entry name" value="sigma70-ECF"/>
    <property type="match status" value="1"/>
</dbReference>
<dbReference type="Pfam" id="PF08281">
    <property type="entry name" value="Sigma70_r4_2"/>
    <property type="match status" value="1"/>
</dbReference>
<evidence type="ECO:0000256" key="4">
    <source>
        <dbReference type="ARBA" id="ARBA00023125"/>
    </source>
</evidence>
<evidence type="ECO:0000313" key="9">
    <source>
        <dbReference type="Proteomes" id="UP001228905"/>
    </source>
</evidence>
<reference evidence="8 9" key="1">
    <citation type="submission" date="2023-07" db="EMBL/GenBank/DDBJ databases">
        <title>Genomic Encyclopedia of Type Strains, Phase IV (KMG-IV): sequencing the most valuable type-strain genomes for metagenomic binning, comparative biology and taxonomic classification.</title>
        <authorList>
            <person name="Goeker M."/>
        </authorList>
    </citation>
    <scope>NUCLEOTIDE SEQUENCE [LARGE SCALE GENOMIC DNA]</scope>
    <source>
        <strain evidence="8 9">DSM 18695</strain>
    </source>
</reference>
<dbReference type="Proteomes" id="UP001228905">
    <property type="component" value="Unassembled WGS sequence"/>
</dbReference>
<dbReference type="RefSeq" id="WP_307348901.1">
    <property type="nucleotide sequence ID" value="NZ_JAUSVS010000003.1"/>
</dbReference>